<protein>
    <submittedName>
        <fullName evidence="1">Uncharacterized protein</fullName>
    </submittedName>
</protein>
<dbReference type="RefSeq" id="WP_132421609.1">
    <property type="nucleotide sequence ID" value="NZ_SMFZ01000001.1"/>
</dbReference>
<evidence type="ECO:0000313" key="2">
    <source>
        <dbReference type="Proteomes" id="UP000295560"/>
    </source>
</evidence>
<reference evidence="1 2" key="1">
    <citation type="submission" date="2019-03" db="EMBL/GenBank/DDBJ databases">
        <title>Sequencing the genomes of 1000 actinobacteria strains.</title>
        <authorList>
            <person name="Klenk H.-P."/>
        </authorList>
    </citation>
    <scope>NUCLEOTIDE SEQUENCE [LARGE SCALE GENOMIC DNA]</scope>
    <source>
        <strain evidence="1 2">DSM 44969</strain>
    </source>
</reference>
<dbReference type="EMBL" id="SMFZ01000001">
    <property type="protein sequence ID" value="TCK25293.1"/>
    <property type="molecule type" value="Genomic_DNA"/>
</dbReference>
<dbReference type="Proteomes" id="UP000295560">
    <property type="component" value="Unassembled WGS sequence"/>
</dbReference>
<organism evidence="1 2">
    <name type="scientific">Pseudonocardia endophytica</name>
    <dbReference type="NCBI Taxonomy" id="401976"/>
    <lineage>
        <taxon>Bacteria</taxon>
        <taxon>Bacillati</taxon>
        <taxon>Actinomycetota</taxon>
        <taxon>Actinomycetes</taxon>
        <taxon>Pseudonocardiales</taxon>
        <taxon>Pseudonocardiaceae</taxon>
        <taxon>Pseudonocardia</taxon>
    </lineage>
</organism>
<dbReference type="AlphaFoldDB" id="A0A4R1HV75"/>
<proteinExistence type="predicted"/>
<evidence type="ECO:0000313" key="1">
    <source>
        <dbReference type="EMBL" id="TCK25293.1"/>
    </source>
</evidence>
<gene>
    <name evidence="1" type="ORF">EV378_1097</name>
</gene>
<comment type="caution">
    <text evidence="1">The sequence shown here is derived from an EMBL/GenBank/DDBJ whole genome shotgun (WGS) entry which is preliminary data.</text>
</comment>
<dbReference type="OrthoDB" id="3574377at2"/>
<accession>A0A4R1HV75</accession>
<name>A0A4R1HV75_PSEEN</name>
<keyword evidence="2" id="KW-1185">Reference proteome</keyword>
<sequence>MARSTPAGQGDGGIEQAYGLVAETLSGAVRETIEQNDPQPARDAVRRVTAVDDRVPSGDEPPPGWSLAFLVLADWFDVARTRLADHPDRTDRALDWIEEHLGRRYRSRASYTIAPLTSIEKARETSHYVEALGNDFLASMVWAAAAVTDLYPDETGGKDWLRRESDAAR</sequence>